<feature type="region of interest" description="Disordered" evidence="4">
    <location>
        <begin position="511"/>
        <end position="846"/>
    </location>
</feature>
<dbReference type="InterPro" id="IPR052574">
    <property type="entry name" value="CDIRP"/>
</dbReference>
<dbReference type="SMART" id="SM00369">
    <property type="entry name" value="LRR_TYP"/>
    <property type="match status" value="7"/>
</dbReference>
<feature type="region of interest" description="Disordered" evidence="4">
    <location>
        <begin position="1921"/>
        <end position="1945"/>
    </location>
</feature>
<feature type="compositionally biased region" description="Basic and acidic residues" evidence="4">
    <location>
        <begin position="235"/>
        <end position="248"/>
    </location>
</feature>
<feature type="compositionally biased region" description="Polar residues" evidence="4">
    <location>
        <begin position="82"/>
        <end position="93"/>
    </location>
</feature>
<feature type="compositionally biased region" description="Polar residues" evidence="4">
    <location>
        <begin position="347"/>
        <end position="360"/>
    </location>
</feature>
<dbReference type="PROSITE" id="PS51450">
    <property type="entry name" value="LRR"/>
    <property type="match status" value="5"/>
</dbReference>
<feature type="compositionally biased region" description="Basic and acidic residues" evidence="4">
    <location>
        <begin position="1921"/>
        <end position="1937"/>
    </location>
</feature>
<feature type="compositionally biased region" description="Polar residues" evidence="4">
    <location>
        <begin position="1144"/>
        <end position="1156"/>
    </location>
</feature>
<keyword evidence="2" id="KW-0677">Repeat</keyword>
<keyword evidence="6" id="KW-1185">Reference proteome</keyword>
<feature type="region of interest" description="Disordered" evidence="4">
    <location>
        <begin position="1"/>
        <end position="135"/>
    </location>
</feature>
<dbReference type="InterPro" id="IPR003591">
    <property type="entry name" value="Leu-rich_rpt_typical-subtyp"/>
</dbReference>
<feature type="region of interest" description="Disordered" evidence="4">
    <location>
        <begin position="975"/>
        <end position="1049"/>
    </location>
</feature>
<proteinExistence type="predicted"/>
<evidence type="ECO:0000256" key="1">
    <source>
        <dbReference type="ARBA" id="ARBA00022614"/>
    </source>
</evidence>
<sequence>MGHAWLDSLSEDWVSQPGSDASVADPHSSTPSPDAQRKAKESTTTTPSRIPRLSRKNLDNAANSSNILGERSVNHSPRRTSSKLSQELKSSNGRSTADSRSSFSSGRSNSLSTVGSVVQHKSVASVNNRRGSTPEWKRRLVYGDLSYGEQADLFTSAGKGLENIFKPPTTGNASREESFEPRSSRFTLPSSPPVYQRDLLSSTVETQAEESVQELPEHPGAVGRRSQMPTTARQRRMEDSFDQSRDSENSMLPDSCTQQATTTAQTDVSNQNSLVVDSRKVSGRSDVRNEDFSPILIERRQASNGKTVFGPAELPPEELRKRLEKLRQNQRFLTGGTDEEDEADGQSDGNGKSKNGTTSTREFERQGGYINFQRGGRSAEGSFRHHRLSSGHDASEFCPEESLQASTPKQFPTVRVEPWDESAEIPVDSPQYPSAPNPSPQKAQRLLPVPPPSTASPLKLFQPYDTFTNQTLLRRLSQFQAEPSASDNSFAIAQDQSRVSRFGEGELDGYEFQDEFSHVGGVDASGLEADKENRGPASPGLDEDDQDNNGSTHHHASSRPPIFGDFTSHDDESSPWEIEDDLLRISRRRRQKSATTTVNSAYSTTTTATTRRSVFSGAGELYSGGSRRYKRSKRTSFPFGGGDNRISTPRRRRDVSTRGTGGALLSEIKRPRTSPSKDPTPKRRRTLHKSDVSYGTYDDDDSSAADSTAGVDAVQMSHQQMQEAILRHQQRREARAASQEQKQQQLSEEEEEEEEEQQEEGGRMAEEVEMISKAGEELGRPRTPTPNQRSSTQQRAPLLEIDPAATRSPMRSSRNTRPGTAGGPPPTSGVQPPTNRKPSIRTEDFINEANKIMAMIRSKAGLASGLASLEESEGENAQAVMDGESSYASSKEPFSRPPSREGRPPLSRRPTKQEDPELAERLKKYEEGSEMGDVIASSVRSRDLSLEALRAVREREEMEERASQIKASYGSANAGMTRTSLFDNDDGGVISDPPNLRISRNPEWQEGDVFTDEGPASYGTSNPGSVGTNSTYATQSSRGSSRGSEARKTIAPESVLHLIPDRVGNMVLDRQRNVWIKKRPSPTPAPPPVVLQGRRSRANSARSNFLPSEASEDDPFAGIPDLSVDITMEMQNLALATGRKESGSDTMFNQGSTTPESPKRGPSADVSGLSGASIATATAALRLSMGNGETPSRGPRSTISLQTNLANLKTPTRGEAKISLSEDLAALKERRRLTISFSSPIAEVIQDLSGGEDEFDWEEAGVIEQVAEDIAKDVALDQLKRGRKTVSIQATPRRRTSRSRSTSRGPPRHLSFRGQTLMARPVSRIDEHEEESAQAQAQAQGGSNGASGMELSIVPENSVVAHEGDERHDSVSIVVTPARPSTCPIPDMNNTPIISQYVGTFSLSPMSEFTIHRPEETLPLEASYVVNDHRLVTGSPSKRHVSMSTRQLVDKIAEVEPFEPYWEDMRELELRDKQLDSLHSLDDFCGQLESLDVSNNAIRNLSGIPISVLHLRMANNQLSGLTAWGHLMNLQYVDVSNNALTSLTPLRTLVHLRSIKADNNQLTSLDGIKYHRGLQSLRARGNQIQEVDFEGATLSQLTDLDLKGNRIKTVNNLDALPALSSLDLEGNQLESFSAGSDTPMHSLRYLYLNNNQLTSLSVARMPHLRLLHADKNFLVRISGFSRARRIDSLSLREQRSSTPLDLPFLLSRVYEVRKLFLSGNPLHTFEPQVDFLNLQLLEVANCGLERLPKDFGMLMPNLRVLNLNMNALSEIRPLRYIPRLKRLFVSGNRLGDAAKLVEVLGGFRWLRECDVRDNLVTLGFYAPLQQRDNNHLVVAVKGVKEGEKDEGGRFVLPEQDRQRDREYRGRLDSNTAMRRRLWEFMVSERVSSVRKLDGLEVGGREKKEEGDGAWRKLLEGGLVEEGEKQGGAGEKKREKGNPDGTSKGGGGGRLKIVLFNLFFFSFLFDPLRGEKDRWWWLF</sequence>
<feature type="compositionally biased region" description="Polar residues" evidence="4">
    <location>
        <begin position="785"/>
        <end position="795"/>
    </location>
</feature>
<feature type="compositionally biased region" description="Basic and acidic residues" evidence="4">
    <location>
        <begin position="317"/>
        <end position="327"/>
    </location>
</feature>
<dbReference type="EMBL" id="LR026969">
    <property type="protein sequence ID" value="VBB83675.1"/>
    <property type="molecule type" value="Genomic_DNA"/>
</dbReference>
<evidence type="ECO:0008006" key="7">
    <source>
        <dbReference type="Google" id="ProtNLM"/>
    </source>
</evidence>
<feature type="compositionally biased region" description="Acidic residues" evidence="4">
    <location>
        <begin position="747"/>
        <end position="759"/>
    </location>
</feature>
<evidence type="ECO:0000256" key="2">
    <source>
        <dbReference type="ARBA" id="ARBA00022737"/>
    </source>
</evidence>
<keyword evidence="3" id="KW-0175">Coiled coil</keyword>
<feature type="compositionally biased region" description="Basic and acidic residues" evidence="4">
    <location>
        <begin position="174"/>
        <end position="183"/>
    </location>
</feature>
<keyword evidence="1" id="KW-0433">Leucine-rich repeat</keyword>
<feature type="compositionally biased region" description="Low complexity" evidence="4">
    <location>
        <begin position="257"/>
        <end position="266"/>
    </location>
</feature>
<evidence type="ECO:0000313" key="6">
    <source>
        <dbReference type="Proteomes" id="UP000280685"/>
    </source>
</evidence>
<evidence type="ECO:0000256" key="4">
    <source>
        <dbReference type="SAM" id="MobiDB-lite"/>
    </source>
</evidence>
<feature type="region of interest" description="Disordered" evidence="4">
    <location>
        <begin position="867"/>
        <end position="929"/>
    </location>
</feature>
<dbReference type="Pfam" id="PF13855">
    <property type="entry name" value="LRR_8"/>
    <property type="match status" value="1"/>
</dbReference>
<feature type="coiled-coil region" evidence="3">
    <location>
        <begin position="941"/>
        <end position="968"/>
    </location>
</feature>
<feature type="region of interest" description="Disordered" evidence="4">
    <location>
        <begin position="1137"/>
        <end position="1169"/>
    </location>
</feature>
<feature type="compositionally biased region" description="Polar residues" evidence="4">
    <location>
        <begin position="1018"/>
        <end position="1035"/>
    </location>
</feature>
<feature type="compositionally biased region" description="Low complexity" evidence="4">
    <location>
        <begin position="593"/>
        <end position="610"/>
    </location>
</feature>
<feature type="region of interest" description="Disordered" evidence="4">
    <location>
        <begin position="1285"/>
        <end position="1347"/>
    </location>
</feature>
<dbReference type="SMART" id="SM00364">
    <property type="entry name" value="LRR_BAC"/>
    <property type="match status" value="7"/>
</dbReference>
<organism evidence="5 6">
    <name type="scientific">Podospora comata</name>
    <dbReference type="NCBI Taxonomy" id="48703"/>
    <lineage>
        <taxon>Eukaryota</taxon>
        <taxon>Fungi</taxon>
        <taxon>Dikarya</taxon>
        <taxon>Ascomycota</taxon>
        <taxon>Pezizomycotina</taxon>
        <taxon>Sordariomycetes</taxon>
        <taxon>Sordariomycetidae</taxon>
        <taxon>Sordariales</taxon>
        <taxon>Podosporaceae</taxon>
        <taxon>Podospora</taxon>
    </lineage>
</organism>
<dbReference type="InterPro" id="IPR032675">
    <property type="entry name" value="LRR_dom_sf"/>
</dbReference>
<name>A0ABY6SFS0_PODCO</name>
<reference evidence="5" key="1">
    <citation type="submission" date="2018-02" db="EMBL/GenBank/DDBJ databases">
        <authorList>
            <person name="Silar P."/>
        </authorList>
    </citation>
    <scope>NUCLEOTIDE SEQUENCE [LARGE SCALE GENOMIC DNA]</scope>
    <source>
        <strain evidence="5">T</strain>
    </source>
</reference>
<feature type="region of interest" description="Disordered" evidence="4">
    <location>
        <begin position="1077"/>
        <end position="1117"/>
    </location>
</feature>
<evidence type="ECO:0000256" key="3">
    <source>
        <dbReference type="SAM" id="Coils"/>
    </source>
</evidence>
<feature type="region of interest" description="Disordered" evidence="4">
    <location>
        <begin position="160"/>
        <end position="458"/>
    </location>
</feature>
<accession>A0ABY6SFS0</accession>
<dbReference type="SUPFAM" id="SSF52058">
    <property type="entry name" value="L domain-like"/>
    <property type="match status" value="1"/>
</dbReference>
<protein>
    <recommendedName>
        <fullName evidence="7">Septation initiation network scaffold protein cdc11</fullName>
    </recommendedName>
</protein>
<dbReference type="PANTHER" id="PTHR47566:SF1">
    <property type="entry name" value="PROTEIN NUD1"/>
    <property type="match status" value="1"/>
</dbReference>
<dbReference type="Gene3D" id="3.80.10.10">
    <property type="entry name" value="Ribonuclease Inhibitor"/>
    <property type="match status" value="2"/>
</dbReference>
<dbReference type="PANTHER" id="PTHR47566">
    <property type="match status" value="1"/>
</dbReference>
<feature type="compositionally biased region" description="Low complexity" evidence="4">
    <location>
        <begin position="704"/>
        <end position="713"/>
    </location>
</feature>
<feature type="compositionally biased region" description="Basic and acidic residues" evidence="4">
    <location>
        <begin position="277"/>
        <end position="301"/>
    </location>
</feature>
<dbReference type="SMART" id="SM00365">
    <property type="entry name" value="LRR_SD22"/>
    <property type="match status" value="4"/>
</dbReference>
<feature type="compositionally biased region" description="Polar residues" evidence="4">
    <location>
        <begin position="122"/>
        <end position="131"/>
    </location>
</feature>
<feature type="compositionally biased region" description="Low complexity" evidence="4">
    <location>
        <begin position="736"/>
        <end position="746"/>
    </location>
</feature>
<feature type="compositionally biased region" description="Basic and acidic residues" evidence="4">
    <location>
        <begin position="911"/>
        <end position="927"/>
    </location>
</feature>
<feature type="compositionally biased region" description="Low complexity" evidence="4">
    <location>
        <begin position="94"/>
        <end position="112"/>
    </location>
</feature>
<evidence type="ECO:0000313" key="5">
    <source>
        <dbReference type="EMBL" id="VBB83675.1"/>
    </source>
</evidence>
<gene>
    <name evidence="5" type="ORF">PODCO_604430</name>
</gene>
<dbReference type="Proteomes" id="UP000280685">
    <property type="component" value="Chromosome 6"/>
</dbReference>
<dbReference type="InterPro" id="IPR001611">
    <property type="entry name" value="Leu-rich_rpt"/>
</dbReference>